<name>A0A1G1VNB0_9BACT</name>
<proteinExistence type="predicted"/>
<evidence type="ECO:0000313" key="2">
    <source>
        <dbReference type="Proteomes" id="UP000179069"/>
    </source>
</evidence>
<dbReference type="Proteomes" id="UP000179069">
    <property type="component" value="Unassembled WGS sequence"/>
</dbReference>
<sequence length="192" mass="22766">MKIGKTLYVTDRKSWRAWLAKNHDKEKEIWLIYYRKKTSKPRISYDDAVLEALAFGWIDSTAKKIDNERFAQRFSPRRKTSGFSQMNKERIRELIKQKRMTKAGLAAIAHVYDPKTDKKEKFTIPAGILKALMADKDTWKNFLKMPGPYKRIRVAYIESRKRHGVAMYQRALKHFVKMTAQNKRIGFVKERH</sequence>
<accession>A0A1G1VNB0</accession>
<protein>
    <recommendedName>
        <fullName evidence="3">Bacteriocin-protection protein, YdeI/OmpD-associated family</fullName>
    </recommendedName>
</protein>
<evidence type="ECO:0000313" key="1">
    <source>
        <dbReference type="EMBL" id="OGY16875.1"/>
    </source>
</evidence>
<evidence type="ECO:0008006" key="3">
    <source>
        <dbReference type="Google" id="ProtNLM"/>
    </source>
</evidence>
<reference evidence="1 2" key="1">
    <citation type="journal article" date="2016" name="Nat. Commun.">
        <title>Thousands of microbial genomes shed light on interconnected biogeochemical processes in an aquifer system.</title>
        <authorList>
            <person name="Anantharaman K."/>
            <person name="Brown C.T."/>
            <person name="Hug L.A."/>
            <person name="Sharon I."/>
            <person name="Castelle C.J."/>
            <person name="Probst A.J."/>
            <person name="Thomas B.C."/>
            <person name="Singh A."/>
            <person name="Wilkins M.J."/>
            <person name="Karaoz U."/>
            <person name="Brodie E.L."/>
            <person name="Williams K.H."/>
            <person name="Hubbard S.S."/>
            <person name="Banfield J.F."/>
        </authorList>
    </citation>
    <scope>NUCLEOTIDE SEQUENCE [LARGE SCALE GENOMIC DNA]</scope>
</reference>
<organism evidence="1 2">
    <name type="scientific">Candidatus Chisholmbacteria bacterium RIFCSPHIGHO2_01_FULL_49_18</name>
    <dbReference type="NCBI Taxonomy" id="1797590"/>
    <lineage>
        <taxon>Bacteria</taxon>
        <taxon>Candidatus Chisholmiibacteriota</taxon>
    </lineage>
</organism>
<comment type="caution">
    <text evidence="1">The sequence shown here is derived from an EMBL/GenBank/DDBJ whole genome shotgun (WGS) entry which is preliminary data.</text>
</comment>
<dbReference type="AlphaFoldDB" id="A0A1G1VNB0"/>
<dbReference type="EMBL" id="MHCI01000009">
    <property type="protein sequence ID" value="OGY16875.1"/>
    <property type="molecule type" value="Genomic_DNA"/>
</dbReference>
<gene>
    <name evidence="1" type="ORF">A2785_03875</name>
</gene>